<dbReference type="GO" id="GO:0003677">
    <property type="term" value="F:DNA binding"/>
    <property type="evidence" value="ECO:0007669"/>
    <property type="project" value="UniProtKB-KW"/>
</dbReference>
<sequence>MEQSSMSITTEAPPPESASLTVKELPNQSSHLPAPTTAPSTAHSTIQHHLRSCITCRRRKVRCNKNHPCSNCVKANTECVFPGPGRAPRKSKKQPDNELLARLRRLEGMVQNLGAQATDDGHLSLEPALSSEAGETKETQKHPKELWNKIKRDFIENSDPRNLVQRDVEHEFGRLVIGDGRSRYVSNRFWAKLGDEVEEMRDILYATSSDGEDYSSPENQGSSSTQAQSHDGFLFGFTSLEQSLHELHPGPDQIPILWEMYVENVAPLVTIFHKPTLRKCFFRASEHLDSLNKNTEAVMFSVYYAAVTGMTASQCSSLLGEERQIMLSRYRAAMEHAMARANLLNSQSVVLLQAVVLYLICVRRQDETRYVWSMVAIVVRMAQGIGVHRDGSTFKLQPFETEMRRRIWWHICLLDFQAAEDHGCDPFIHEAFYDTRIPLNINDDDISQDSKETPEEREGCTDLTFTLIRCEVTVTAKRLNYIAPSPACPKADFSLSIEQREKLVEDLNKRLEDRYVQHCNMTVPILWTCATVSRLAVSRLWLTIHQPMSGLECNEATVVNDKHKRLFLTSIEVLEFSCLLETNENTMKWSWLFRTHMQWHAVAFTLSELCVRPPCPGVDRAWQAINTVYEIWDLQEKRGTVWRAINKLKARAVRFRENQLRELEVEFGGESGLSINGRTPSSMNDPIRLQPEVGSQYMSPALQAQNGIGRDFILPLEVTPQISETSYDPPGIVTTAAPFGQNTQQYPVTSVPFFPGSDVGASGWIHLGPQENNQTGFAPNLADLSSTQEPSWDDWDQVVREFQMDIAQGVETNNDHDMDWFE</sequence>
<feature type="compositionally biased region" description="Polar residues" evidence="10">
    <location>
        <begin position="1"/>
        <end position="10"/>
    </location>
</feature>
<dbReference type="GO" id="GO:0000981">
    <property type="term" value="F:DNA-binding transcription factor activity, RNA polymerase II-specific"/>
    <property type="evidence" value="ECO:0007669"/>
    <property type="project" value="InterPro"/>
</dbReference>
<comment type="caution">
    <text evidence="12">The sequence shown here is derived from an EMBL/GenBank/DDBJ whole genome shotgun (WGS) entry which is preliminary data.</text>
</comment>
<dbReference type="InterPro" id="IPR001138">
    <property type="entry name" value="Zn2Cys6_DnaBD"/>
</dbReference>
<dbReference type="STRING" id="1447875.A0A2B7YA38"/>
<organism evidence="12 13">
    <name type="scientific">Helicocarpus griseus UAMH5409</name>
    <dbReference type="NCBI Taxonomy" id="1447875"/>
    <lineage>
        <taxon>Eukaryota</taxon>
        <taxon>Fungi</taxon>
        <taxon>Dikarya</taxon>
        <taxon>Ascomycota</taxon>
        <taxon>Pezizomycotina</taxon>
        <taxon>Eurotiomycetes</taxon>
        <taxon>Eurotiomycetidae</taxon>
        <taxon>Onygenales</taxon>
        <taxon>Ajellomycetaceae</taxon>
        <taxon>Helicocarpus</taxon>
    </lineage>
</organism>
<dbReference type="Pfam" id="PF00172">
    <property type="entry name" value="Zn_clus"/>
    <property type="match status" value="1"/>
</dbReference>
<dbReference type="SUPFAM" id="SSF57701">
    <property type="entry name" value="Zn2/Cys6 DNA-binding domain"/>
    <property type="match status" value="1"/>
</dbReference>
<dbReference type="CDD" id="cd12148">
    <property type="entry name" value="fungal_TF_MHR"/>
    <property type="match status" value="1"/>
</dbReference>
<feature type="region of interest" description="Disordered" evidence="10">
    <location>
        <begin position="208"/>
        <end position="227"/>
    </location>
</feature>
<evidence type="ECO:0000256" key="8">
    <source>
        <dbReference type="ARBA" id="ARBA00031692"/>
    </source>
</evidence>
<dbReference type="GO" id="GO:0005634">
    <property type="term" value="C:nucleus"/>
    <property type="evidence" value="ECO:0007669"/>
    <property type="project" value="UniProtKB-SubCell"/>
</dbReference>
<dbReference type="EMBL" id="PDNB01000007">
    <property type="protein sequence ID" value="PGH17921.1"/>
    <property type="molecule type" value="Genomic_DNA"/>
</dbReference>
<dbReference type="InterPro" id="IPR036864">
    <property type="entry name" value="Zn2-C6_fun-type_DNA-bd_sf"/>
</dbReference>
<name>A0A2B7YA38_9EURO</name>
<evidence type="ECO:0000256" key="9">
    <source>
        <dbReference type="ARBA" id="ARBA00045154"/>
    </source>
</evidence>
<keyword evidence="6" id="KW-0804">Transcription</keyword>
<evidence type="ECO:0000256" key="6">
    <source>
        <dbReference type="ARBA" id="ARBA00023163"/>
    </source>
</evidence>
<keyword evidence="3" id="KW-0479">Metal-binding</keyword>
<comment type="function">
    <text evidence="9">Transcription factor that specifically regulates the neosartoricin B biosynthesis gene cluster.</text>
</comment>
<dbReference type="PROSITE" id="PS50048">
    <property type="entry name" value="ZN2_CY6_FUNGAL_2"/>
    <property type="match status" value="1"/>
</dbReference>
<evidence type="ECO:0000256" key="5">
    <source>
        <dbReference type="ARBA" id="ARBA00023125"/>
    </source>
</evidence>
<dbReference type="Proteomes" id="UP000223968">
    <property type="component" value="Unassembled WGS sequence"/>
</dbReference>
<dbReference type="GO" id="GO:0006351">
    <property type="term" value="P:DNA-templated transcription"/>
    <property type="evidence" value="ECO:0007669"/>
    <property type="project" value="InterPro"/>
</dbReference>
<keyword evidence="13" id="KW-1185">Reference proteome</keyword>
<dbReference type="PANTHER" id="PTHR31001">
    <property type="entry name" value="UNCHARACTERIZED TRANSCRIPTIONAL REGULATORY PROTEIN"/>
    <property type="match status" value="1"/>
</dbReference>
<dbReference type="Gene3D" id="4.10.240.10">
    <property type="entry name" value="Zn(2)-C6 fungal-type DNA-binding domain"/>
    <property type="match status" value="1"/>
</dbReference>
<dbReference type="Pfam" id="PF04082">
    <property type="entry name" value="Fungal_trans"/>
    <property type="match status" value="1"/>
</dbReference>
<dbReference type="AlphaFoldDB" id="A0A2B7YA38"/>
<dbReference type="PROSITE" id="PS00463">
    <property type="entry name" value="ZN2_CY6_FUNGAL_1"/>
    <property type="match status" value="1"/>
</dbReference>
<feature type="compositionally biased region" description="Polar residues" evidence="10">
    <location>
        <begin position="216"/>
        <end position="227"/>
    </location>
</feature>
<dbReference type="CDD" id="cd00067">
    <property type="entry name" value="GAL4"/>
    <property type="match status" value="1"/>
</dbReference>
<gene>
    <name evidence="12" type="ORF">AJ79_00820</name>
</gene>
<dbReference type="OrthoDB" id="435881at2759"/>
<keyword evidence="7" id="KW-0539">Nucleus</keyword>
<evidence type="ECO:0000313" key="13">
    <source>
        <dbReference type="Proteomes" id="UP000223968"/>
    </source>
</evidence>
<comment type="subcellular location">
    <subcellularLocation>
        <location evidence="1">Nucleus</location>
    </subcellularLocation>
</comment>
<evidence type="ECO:0000313" key="12">
    <source>
        <dbReference type="EMBL" id="PGH17921.1"/>
    </source>
</evidence>
<feature type="compositionally biased region" description="Low complexity" evidence="10">
    <location>
        <begin position="29"/>
        <end position="43"/>
    </location>
</feature>
<evidence type="ECO:0000256" key="7">
    <source>
        <dbReference type="ARBA" id="ARBA00023242"/>
    </source>
</evidence>
<feature type="domain" description="Zn(2)-C6 fungal-type" evidence="11">
    <location>
        <begin position="52"/>
        <end position="81"/>
    </location>
</feature>
<dbReference type="InterPro" id="IPR007219">
    <property type="entry name" value="XnlR_reg_dom"/>
</dbReference>
<dbReference type="InterPro" id="IPR050613">
    <property type="entry name" value="Sec_Metabolite_Reg"/>
</dbReference>
<feature type="region of interest" description="Disordered" evidence="10">
    <location>
        <begin position="1"/>
        <end position="43"/>
    </location>
</feature>
<keyword evidence="4" id="KW-0805">Transcription regulation</keyword>
<dbReference type="SMART" id="SM00066">
    <property type="entry name" value="GAL4"/>
    <property type="match status" value="1"/>
</dbReference>
<evidence type="ECO:0000256" key="2">
    <source>
        <dbReference type="ARBA" id="ARBA00018346"/>
    </source>
</evidence>
<reference evidence="12 13" key="1">
    <citation type="submission" date="2017-10" db="EMBL/GenBank/DDBJ databases">
        <title>Comparative genomics in systemic dimorphic fungi from Ajellomycetaceae.</title>
        <authorList>
            <person name="Munoz J.F."/>
            <person name="Mcewen J.G."/>
            <person name="Clay O.K."/>
            <person name="Cuomo C.A."/>
        </authorList>
    </citation>
    <scope>NUCLEOTIDE SEQUENCE [LARGE SCALE GENOMIC DNA]</scope>
    <source>
        <strain evidence="12 13">UAMH5409</strain>
    </source>
</reference>
<evidence type="ECO:0000256" key="3">
    <source>
        <dbReference type="ARBA" id="ARBA00022723"/>
    </source>
</evidence>
<dbReference type="SMART" id="SM00906">
    <property type="entry name" value="Fungal_trans"/>
    <property type="match status" value="1"/>
</dbReference>
<accession>A0A2B7YA38</accession>
<dbReference type="GO" id="GO:0008270">
    <property type="term" value="F:zinc ion binding"/>
    <property type="evidence" value="ECO:0007669"/>
    <property type="project" value="InterPro"/>
</dbReference>
<proteinExistence type="predicted"/>
<keyword evidence="5" id="KW-0238">DNA-binding</keyword>
<evidence type="ECO:0000256" key="1">
    <source>
        <dbReference type="ARBA" id="ARBA00004123"/>
    </source>
</evidence>
<evidence type="ECO:0000259" key="11">
    <source>
        <dbReference type="PROSITE" id="PS50048"/>
    </source>
</evidence>
<evidence type="ECO:0000256" key="4">
    <source>
        <dbReference type="ARBA" id="ARBA00023015"/>
    </source>
</evidence>
<protein>
    <recommendedName>
        <fullName evidence="2">C6 finger domain transcription factor nscR</fullName>
    </recommendedName>
    <alternativeName>
        <fullName evidence="8">Neosartiricin B biosynthesis protein R</fullName>
    </alternativeName>
</protein>
<evidence type="ECO:0000256" key="10">
    <source>
        <dbReference type="SAM" id="MobiDB-lite"/>
    </source>
</evidence>
<dbReference type="PANTHER" id="PTHR31001:SF50">
    <property type="entry name" value="ZN(II)2CYS6 TRANSCRIPTION FACTOR (EUROFUNG)"/>
    <property type="match status" value="1"/>
</dbReference>